<feature type="domain" description="Polymerase nucleotidyl transferase" evidence="1">
    <location>
        <begin position="102"/>
        <end position="143"/>
    </location>
</feature>
<organism evidence="2 3">
    <name type="scientific">Sanguibacter inulinus</name>
    <dbReference type="NCBI Taxonomy" id="60922"/>
    <lineage>
        <taxon>Bacteria</taxon>
        <taxon>Bacillati</taxon>
        <taxon>Actinomycetota</taxon>
        <taxon>Actinomycetes</taxon>
        <taxon>Micrococcales</taxon>
        <taxon>Sanguibacteraceae</taxon>
        <taxon>Sanguibacter</taxon>
    </lineage>
</organism>
<dbReference type="EMBL" id="JACBYE010000032">
    <property type="protein sequence ID" value="NYS94359.1"/>
    <property type="molecule type" value="Genomic_DNA"/>
</dbReference>
<evidence type="ECO:0000259" key="1">
    <source>
        <dbReference type="Pfam" id="PF01909"/>
    </source>
</evidence>
<keyword evidence="2" id="KW-0808">Transferase</keyword>
<dbReference type="GO" id="GO:0016779">
    <property type="term" value="F:nucleotidyltransferase activity"/>
    <property type="evidence" value="ECO:0007669"/>
    <property type="project" value="InterPro"/>
</dbReference>
<dbReference type="AlphaFoldDB" id="A0A853EUY1"/>
<proteinExistence type="predicted"/>
<sequence>MLVSMDLAAPLRSLIPSLDSAVLEVLAGTASGLSATQIARLSSRGTRAGQHAVLNRLVEHGLVRAEQSNTGSLYSLNREHLLAPAVLAAMNAGEEFFSLLTRRCESLAPLPAHVSVFGSHARAEATASSDIDLMVIVDDEVDIHDARWSDQVEDLEDQVLRWTGNRLETLVLSMTRFRAVVRAGEPLVATWAADARTVVGPRPRELVLALGEGER</sequence>
<keyword evidence="3" id="KW-1185">Reference proteome</keyword>
<gene>
    <name evidence="2" type="ORF">HZZ10_12620</name>
</gene>
<dbReference type="Gene3D" id="3.30.460.10">
    <property type="entry name" value="Beta Polymerase, domain 2"/>
    <property type="match status" value="1"/>
</dbReference>
<reference evidence="2 3" key="1">
    <citation type="submission" date="2020-07" db="EMBL/GenBank/DDBJ databases">
        <title>MOT database genomes.</title>
        <authorList>
            <person name="Joseph S."/>
            <person name="Aduse-Opoku J."/>
            <person name="Hashim A."/>
            <person name="Wade W."/>
            <person name="Curtis M."/>
        </authorList>
    </citation>
    <scope>NUCLEOTIDE SEQUENCE [LARGE SCALE GENOMIC DNA]</scope>
    <source>
        <strain evidence="2 3">DSM 100099</strain>
    </source>
</reference>
<dbReference type="CDD" id="cd05403">
    <property type="entry name" value="NT_KNTase_like"/>
    <property type="match status" value="1"/>
</dbReference>
<dbReference type="SUPFAM" id="SSF81301">
    <property type="entry name" value="Nucleotidyltransferase"/>
    <property type="match status" value="1"/>
</dbReference>
<dbReference type="InterPro" id="IPR002934">
    <property type="entry name" value="Polymerase_NTP_transf_dom"/>
</dbReference>
<name>A0A853EUY1_9MICO</name>
<dbReference type="Proteomes" id="UP000561011">
    <property type="component" value="Unassembled WGS sequence"/>
</dbReference>
<dbReference type="RefSeq" id="WP_179913782.1">
    <property type="nucleotide sequence ID" value="NZ_JACBYE010000032.1"/>
</dbReference>
<evidence type="ECO:0000313" key="3">
    <source>
        <dbReference type="Proteomes" id="UP000561011"/>
    </source>
</evidence>
<dbReference type="InterPro" id="IPR043519">
    <property type="entry name" value="NT_sf"/>
</dbReference>
<protein>
    <submittedName>
        <fullName evidence="2">Nucleotidyltransferase domain-containing protein</fullName>
    </submittedName>
</protein>
<accession>A0A853EUY1</accession>
<dbReference type="Pfam" id="PF01909">
    <property type="entry name" value="NTP_transf_2"/>
    <property type="match status" value="1"/>
</dbReference>
<evidence type="ECO:0000313" key="2">
    <source>
        <dbReference type="EMBL" id="NYS94359.1"/>
    </source>
</evidence>
<comment type="caution">
    <text evidence="2">The sequence shown here is derived from an EMBL/GenBank/DDBJ whole genome shotgun (WGS) entry which is preliminary data.</text>
</comment>